<evidence type="ECO:0000256" key="3">
    <source>
        <dbReference type="ARBA" id="ARBA00022833"/>
    </source>
</evidence>
<gene>
    <name evidence="5" type="ORF">OCV69_10010</name>
</gene>
<dbReference type="Pfam" id="PF01807">
    <property type="entry name" value="Zn_ribbon_DnaG"/>
    <property type="match status" value="1"/>
</dbReference>
<keyword evidence="1" id="KW-0479">Metal-binding</keyword>
<dbReference type="SMART" id="SM00400">
    <property type="entry name" value="ZnF_CHCC"/>
    <property type="match status" value="1"/>
</dbReference>
<keyword evidence="2" id="KW-0863">Zinc-finger</keyword>
<keyword evidence="6" id="KW-1185">Reference proteome</keyword>
<dbReference type="InterPro" id="IPR036977">
    <property type="entry name" value="DNA_primase_Znf_CHC2"/>
</dbReference>
<dbReference type="PANTHER" id="PTHR30313:SF2">
    <property type="entry name" value="DNA PRIMASE"/>
    <property type="match status" value="1"/>
</dbReference>
<dbReference type="Proteomes" id="UP001652395">
    <property type="component" value="Unassembled WGS sequence"/>
</dbReference>
<proteinExistence type="predicted"/>
<evidence type="ECO:0000256" key="2">
    <source>
        <dbReference type="ARBA" id="ARBA00022771"/>
    </source>
</evidence>
<keyword evidence="3" id="KW-0862">Zinc</keyword>
<name>A0ABT2V2Y0_9FIRM</name>
<evidence type="ECO:0000256" key="1">
    <source>
        <dbReference type="ARBA" id="ARBA00022723"/>
    </source>
</evidence>
<dbReference type="InterPro" id="IPR002694">
    <property type="entry name" value="Znf_CHC2"/>
</dbReference>
<reference evidence="5 6" key="1">
    <citation type="journal article" date="2021" name="ISME Commun">
        <title>Automated analysis of genomic sequences facilitates high-throughput and comprehensive description of bacteria.</title>
        <authorList>
            <person name="Hitch T.C.A."/>
        </authorList>
    </citation>
    <scope>NUCLEOTIDE SEQUENCE [LARGE SCALE GENOMIC DNA]</scope>
    <source>
        <strain evidence="6">f_CCE</strain>
    </source>
</reference>
<sequence>MAENVFEAVKQSVSTREAAAFYGIEVKRNGMACCPFHDDKNPSMKVDQRFHCFGCGADGDVIDFTAKLFDLSPKEAAEKLAQDFGLIYDSQAPPRRKYVRQKTEAQQFREDRQRCYRVLSDYYYLLKKWEIDNSPRTPEEEPHPRFVEAIQKKTYVEYLLDLFLYESEEEQKAWIAEHTAEITHLERRLKIMAENKPTNRERLREITDGIEQGIKELFESEKYMRYLSVMSRFHRYSVNNTMLIYMQKPDATLVAGYNKWKDQFERHVKKGEHGITIIAPTPYKKKIEEQKLDPDTKAPILDQDGKIVTEEKEIEIPMFRPVKV</sequence>
<protein>
    <submittedName>
        <fullName evidence="5">CHC2 zinc finger domain-containing protein</fullName>
    </submittedName>
</protein>
<feature type="non-terminal residue" evidence="5">
    <location>
        <position position="324"/>
    </location>
</feature>
<dbReference type="InterPro" id="IPR050219">
    <property type="entry name" value="DnaG_primase"/>
</dbReference>
<evidence type="ECO:0000313" key="5">
    <source>
        <dbReference type="EMBL" id="MCU6800259.1"/>
    </source>
</evidence>
<dbReference type="Pfam" id="PF08401">
    <property type="entry name" value="ArdcN"/>
    <property type="match status" value="1"/>
</dbReference>
<feature type="domain" description="Zinc finger CHC2-type" evidence="4">
    <location>
        <begin position="31"/>
        <end position="81"/>
    </location>
</feature>
<organism evidence="5 6">
    <name type="scientific">Alitiscatomonas aceti</name>
    <dbReference type="NCBI Taxonomy" id="2981724"/>
    <lineage>
        <taxon>Bacteria</taxon>
        <taxon>Bacillati</taxon>
        <taxon>Bacillota</taxon>
        <taxon>Clostridia</taxon>
        <taxon>Lachnospirales</taxon>
        <taxon>Lachnospiraceae</taxon>
        <taxon>Alitiscatomonas</taxon>
    </lineage>
</organism>
<comment type="caution">
    <text evidence="5">The sequence shown here is derived from an EMBL/GenBank/DDBJ whole genome shotgun (WGS) entry which is preliminary data.</text>
</comment>
<dbReference type="PANTHER" id="PTHR30313">
    <property type="entry name" value="DNA PRIMASE"/>
    <property type="match status" value="1"/>
</dbReference>
<dbReference type="RefSeq" id="WP_262563084.1">
    <property type="nucleotide sequence ID" value="NZ_JAOQJF010000018.1"/>
</dbReference>
<dbReference type="Gene3D" id="3.90.580.10">
    <property type="entry name" value="Zinc finger, CHC2-type domain"/>
    <property type="match status" value="1"/>
</dbReference>
<dbReference type="SUPFAM" id="SSF57783">
    <property type="entry name" value="Zinc beta-ribbon"/>
    <property type="match status" value="1"/>
</dbReference>
<dbReference type="InterPro" id="IPR013610">
    <property type="entry name" value="ArdC_N"/>
</dbReference>
<evidence type="ECO:0000313" key="6">
    <source>
        <dbReference type="Proteomes" id="UP001652395"/>
    </source>
</evidence>
<evidence type="ECO:0000259" key="4">
    <source>
        <dbReference type="SMART" id="SM00400"/>
    </source>
</evidence>
<dbReference type="EMBL" id="JAOQJF010000018">
    <property type="protein sequence ID" value="MCU6800259.1"/>
    <property type="molecule type" value="Genomic_DNA"/>
</dbReference>
<accession>A0ABT2V2Y0</accession>